<keyword evidence="3 6" id="KW-0732">Signal</keyword>
<keyword evidence="4" id="KW-0472">Membrane</keyword>
<dbReference type="SUPFAM" id="SSF48452">
    <property type="entry name" value="TPR-like"/>
    <property type="match status" value="1"/>
</dbReference>
<evidence type="ECO:0000256" key="3">
    <source>
        <dbReference type="ARBA" id="ARBA00022729"/>
    </source>
</evidence>
<evidence type="ECO:0000313" key="9">
    <source>
        <dbReference type="EMBL" id="MRS65747.1"/>
    </source>
</evidence>
<feature type="domain" description="RagB/SusD" evidence="7">
    <location>
        <begin position="315"/>
        <end position="457"/>
    </location>
</feature>
<keyword evidence="5" id="KW-0998">Cell outer membrane</keyword>
<proteinExistence type="inferred from homology"/>
<evidence type="ECO:0000259" key="8">
    <source>
        <dbReference type="Pfam" id="PF14322"/>
    </source>
</evidence>
<sequence>MKKIIAILSVSLVLGLSACDNRLNLQPAQSIDAATALSTEQDVESAIIGAYGQLGNGALYGTNLNLLSELQGAEGYLTWRGTFASYREVYQKTTQAINTDVTRTWVNAYAAINTVNNVLEALGKVQDADKKAQLEGEARFVRGILYFELARYYALPWGATADNSQPGVPIVLRATITADQAAQTAARNTVAQVYAQAIDDLTKASTLLPTDNRTRADKYSALAFLARVYLQQSDYTKALNAANQVIESGQFRLNPSVTSAFRNRNTSESIFEIQQNDQNNAGTSNDGLTTLYASLPVNGVNIGRGDIQVNTAFVTSYDSTDARRTELFYIGYKGVNRYYTGKYTDFGANIPVIRLAEMMLVRAECNLRLNSTVGATPAADLNAIRQRAGIAPIAAPTIQNVLTERVKELAFEGLRIHDIKRTKGKTGDYNWNDPKLVFPIPKREVDANNLLVQNPGY</sequence>
<dbReference type="EMBL" id="WJXZ01000018">
    <property type="protein sequence ID" value="MRS65747.1"/>
    <property type="molecule type" value="Genomic_DNA"/>
</dbReference>
<reference evidence="9 10" key="1">
    <citation type="journal article" date="2018" name="Antonie Van Leeuwenhoek">
        <title>Larkinella terrae sp. nov., isolated from soil on Jeju Island, South Korea.</title>
        <authorList>
            <person name="Ten L.N."/>
            <person name="Jeon J."/>
            <person name="Park S.J."/>
            <person name="Park S."/>
            <person name="Lee S.Y."/>
            <person name="Kim M.K."/>
            <person name="Jung H.Y."/>
        </authorList>
    </citation>
    <scope>NUCLEOTIDE SEQUENCE [LARGE SCALE GENOMIC DNA]</scope>
    <source>
        <strain evidence="9 10">KCTC 52001</strain>
    </source>
</reference>
<dbReference type="OrthoDB" id="630434at2"/>
<dbReference type="InterPro" id="IPR011990">
    <property type="entry name" value="TPR-like_helical_dom_sf"/>
</dbReference>
<evidence type="ECO:0000313" key="10">
    <source>
        <dbReference type="Proteomes" id="UP000441754"/>
    </source>
</evidence>
<dbReference type="CDD" id="cd08977">
    <property type="entry name" value="SusD"/>
    <property type="match status" value="1"/>
</dbReference>
<dbReference type="PROSITE" id="PS51257">
    <property type="entry name" value="PROKAR_LIPOPROTEIN"/>
    <property type="match status" value="1"/>
</dbReference>
<dbReference type="Pfam" id="PF14322">
    <property type="entry name" value="SusD-like_3"/>
    <property type="match status" value="1"/>
</dbReference>
<keyword evidence="10" id="KW-1185">Reference proteome</keyword>
<comment type="similarity">
    <text evidence="2">Belongs to the SusD family.</text>
</comment>
<organism evidence="9 10">
    <name type="scientific">Larkinella terrae</name>
    <dbReference type="NCBI Taxonomy" id="2025311"/>
    <lineage>
        <taxon>Bacteria</taxon>
        <taxon>Pseudomonadati</taxon>
        <taxon>Bacteroidota</taxon>
        <taxon>Cytophagia</taxon>
        <taxon>Cytophagales</taxon>
        <taxon>Spirosomataceae</taxon>
        <taxon>Larkinella</taxon>
    </lineage>
</organism>
<comment type="caution">
    <text evidence="9">The sequence shown here is derived from an EMBL/GenBank/DDBJ whole genome shotgun (WGS) entry which is preliminary data.</text>
</comment>
<evidence type="ECO:0000256" key="6">
    <source>
        <dbReference type="SAM" id="SignalP"/>
    </source>
</evidence>
<accession>A0A7K0EVA6</accession>
<dbReference type="Pfam" id="PF07980">
    <property type="entry name" value="SusD_RagB"/>
    <property type="match status" value="1"/>
</dbReference>
<dbReference type="Gene3D" id="1.25.40.390">
    <property type="match status" value="1"/>
</dbReference>
<protein>
    <submittedName>
        <fullName evidence="9">RagB/SusD family nutrient uptake outer membrane protein</fullName>
    </submittedName>
</protein>
<dbReference type="RefSeq" id="WP_154179119.1">
    <property type="nucleotide sequence ID" value="NZ_WJXZ01000018.1"/>
</dbReference>
<dbReference type="InterPro" id="IPR012944">
    <property type="entry name" value="SusD_RagB_dom"/>
</dbReference>
<gene>
    <name evidence="9" type="ORF">GJJ30_30955</name>
</gene>
<comment type="subcellular location">
    <subcellularLocation>
        <location evidence="1">Cell outer membrane</location>
    </subcellularLocation>
</comment>
<name>A0A7K0EVA6_9BACT</name>
<evidence type="ECO:0000256" key="2">
    <source>
        <dbReference type="ARBA" id="ARBA00006275"/>
    </source>
</evidence>
<feature type="domain" description="SusD-like N-terminal" evidence="8">
    <location>
        <begin position="37"/>
        <end position="230"/>
    </location>
</feature>
<feature type="chain" id="PRO_5029699208" evidence="6">
    <location>
        <begin position="19"/>
        <end position="457"/>
    </location>
</feature>
<evidence type="ECO:0000256" key="1">
    <source>
        <dbReference type="ARBA" id="ARBA00004442"/>
    </source>
</evidence>
<dbReference type="GO" id="GO:0009279">
    <property type="term" value="C:cell outer membrane"/>
    <property type="evidence" value="ECO:0007669"/>
    <property type="project" value="UniProtKB-SubCell"/>
</dbReference>
<dbReference type="Proteomes" id="UP000441754">
    <property type="component" value="Unassembled WGS sequence"/>
</dbReference>
<dbReference type="AlphaFoldDB" id="A0A7K0EVA6"/>
<evidence type="ECO:0000256" key="5">
    <source>
        <dbReference type="ARBA" id="ARBA00023237"/>
    </source>
</evidence>
<dbReference type="InterPro" id="IPR033985">
    <property type="entry name" value="SusD-like_N"/>
</dbReference>
<evidence type="ECO:0000259" key="7">
    <source>
        <dbReference type="Pfam" id="PF07980"/>
    </source>
</evidence>
<feature type="signal peptide" evidence="6">
    <location>
        <begin position="1"/>
        <end position="18"/>
    </location>
</feature>
<evidence type="ECO:0000256" key="4">
    <source>
        <dbReference type="ARBA" id="ARBA00023136"/>
    </source>
</evidence>